<dbReference type="AlphaFoldDB" id="A0A2W2CM75"/>
<sequence>MNDHALRELKWQLDEALNREWYRANQAGHANRDYRQRDLIKSQSDMIKDWKPAADAGGAWRGYGRRKGYQPPPRDVEKANLLMQMLADNPQLDRALAQSSFVRDVVGKAQAAEEQRARDEALARSWNPFAKAAHALSVRFGSFTPRQPSTAPGMPLTAATTRKRRTR</sequence>
<dbReference type="Proteomes" id="UP000248627">
    <property type="component" value="Unassembled WGS sequence"/>
</dbReference>
<name>A0A2W2CM75_9ACTN</name>
<evidence type="ECO:0000313" key="2">
    <source>
        <dbReference type="EMBL" id="PZF94184.1"/>
    </source>
</evidence>
<organism evidence="2 3">
    <name type="scientific">Micromonospora endophytica</name>
    <dbReference type="NCBI Taxonomy" id="515350"/>
    <lineage>
        <taxon>Bacteria</taxon>
        <taxon>Bacillati</taxon>
        <taxon>Actinomycetota</taxon>
        <taxon>Actinomycetes</taxon>
        <taxon>Micromonosporales</taxon>
        <taxon>Micromonosporaceae</taxon>
        <taxon>Micromonospora</taxon>
    </lineage>
</organism>
<proteinExistence type="predicted"/>
<protein>
    <submittedName>
        <fullName evidence="2">Uncharacterized protein</fullName>
    </submittedName>
</protein>
<dbReference type="RefSeq" id="WP_111244262.1">
    <property type="nucleotide sequence ID" value="NZ_AP023358.1"/>
</dbReference>
<evidence type="ECO:0000313" key="3">
    <source>
        <dbReference type="Proteomes" id="UP000248627"/>
    </source>
</evidence>
<feature type="region of interest" description="Disordered" evidence="1">
    <location>
        <begin position="142"/>
        <end position="167"/>
    </location>
</feature>
<dbReference type="EMBL" id="POTX01000110">
    <property type="protein sequence ID" value="PZF94184.1"/>
    <property type="molecule type" value="Genomic_DNA"/>
</dbReference>
<reference evidence="2 3" key="1">
    <citation type="submission" date="2018-01" db="EMBL/GenBank/DDBJ databases">
        <title>Draft genome sequence of Jishengella endophytica.</title>
        <authorList>
            <person name="Sahin N."/>
            <person name="Ay H."/>
            <person name="Saygin H."/>
        </authorList>
    </citation>
    <scope>NUCLEOTIDE SEQUENCE [LARGE SCALE GENOMIC DNA]</scope>
    <source>
        <strain evidence="2 3">DSM 45430</strain>
    </source>
</reference>
<gene>
    <name evidence="2" type="ORF">C1I93_16925</name>
</gene>
<keyword evidence="3" id="KW-1185">Reference proteome</keyword>
<evidence type="ECO:0000256" key="1">
    <source>
        <dbReference type="SAM" id="MobiDB-lite"/>
    </source>
</evidence>
<accession>A0A2W2CM75</accession>
<comment type="caution">
    <text evidence="2">The sequence shown here is derived from an EMBL/GenBank/DDBJ whole genome shotgun (WGS) entry which is preliminary data.</text>
</comment>